<name>A0A2G9YA87_9BACT</name>
<evidence type="ECO:0000313" key="3">
    <source>
        <dbReference type="Proteomes" id="UP000230392"/>
    </source>
</evidence>
<dbReference type="InterPro" id="IPR059101">
    <property type="entry name" value="NFACT-R_2"/>
</dbReference>
<accession>A0A2G9YA87</accession>
<dbReference type="Proteomes" id="UP000230392">
    <property type="component" value="Unassembled WGS sequence"/>
</dbReference>
<organism evidence="2 3">
    <name type="scientific">bacterium (Candidatus Ratteibacteria) CG23_combo_of_CG06-09_8_20_14_all_48_7</name>
    <dbReference type="NCBI Taxonomy" id="2014292"/>
    <lineage>
        <taxon>Bacteria</taxon>
        <taxon>Candidatus Ratteibacteria</taxon>
    </lineage>
</organism>
<sequence length="131" mass="15291">MEQFAKKLRDLFRHKKAIGWDDIFLLKIGRHFRFGKNKVIVGRNQLENQMIQEKKLEMDYIFEVPDCGSPFTLLQGPKTKKAVEMAARITARYSDNKDKVVLVKYGRNRPVKKILVTPAEQSEVDRLNLTL</sequence>
<protein>
    <recommendedName>
        <fullName evidence="1">NFACT protein RNA binding domain-containing protein</fullName>
    </recommendedName>
</protein>
<dbReference type="EMBL" id="PCRF01000202">
    <property type="protein sequence ID" value="PIP16148.1"/>
    <property type="molecule type" value="Genomic_DNA"/>
</dbReference>
<gene>
    <name evidence="2" type="ORF">COX46_04080</name>
</gene>
<reference evidence="2 3" key="1">
    <citation type="submission" date="2017-09" db="EMBL/GenBank/DDBJ databases">
        <title>Depth-based differentiation of microbial function through sediment-hosted aquifers and enrichment of novel symbionts in the deep terrestrial subsurface.</title>
        <authorList>
            <person name="Probst A.J."/>
            <person name="Ladd B."/>
            <person name="Jarett J.K."/>
            <person name="Geller-Mcgrath D.E."/>
            <person name="Sieber C.M."/>
            <person name="Emerson J.B."/>
            <person name="Anantharaman K."/>
            <person name="Thomas B.C."/>
            <person name="Malmstrom R."/>
            <person name="Stieglmeier M."/>
            <person name="Klingl A."/>
            <person name="Woyke T."/>
            <person name="Ryan C.M."/>
            <person name="Banfield J.F."/>
        </authorList>
    </citation>
    <scope>NUCLEOTIDE SEQUENCE [LARGE SCALE GENOMIC DNA]</scope>
    <source>
        <strain evidence="2">CG23_combo_of_CG06-09_8_20_14_all_48_7</strain>
    </source>
</reference>
<dbReference type="AlphaFoldDB" id="A0A2G9YA87"/>
<dbReference type="Pfam" id="PF18297">
    <property type="entry name" value="NFACT-R_2"/>
    <property type="match status" value="1"/>
</dbReference>
<evidence type="ECO:0000259" key="1">
    <source>
        <dbReference type="Pfam" id="PF18297"/>
    </source>
</evidence>
<comment type="caution">
    <text evidence="2">The sequence shown here is derived from an EMBL/GenBank/DDBJ whole genome shotgun (WGS) entry which is preliminary data.</text>
</comment>
<evidence type="ECO:0000313" key="2">
    <source>
        <dbReference type="EMBL" id="PIP16148.1"/>
    </source>
</evidence>
<feature type="domain" description="NFACT protein RNA binding" evidence="1">
    <location>
        <begin position="29"/>
        <end position="125"/>
    </location>
</feature>
<proteinExistence type="predicted"/>